<proteinExistence type="inferred from homology"/>
<dbReference type="EMBL" id="AOEX01000017">
    <property type="protein sequence ID" value="EME66734.1"/>
    <property type="molecule type" value="Genomic_DNA"/>
</dbReference>
<dbReference type="InterPro" id="IPR002104">
    <property type="entry name" value="Integrase_catalytic"/>
</dbReference>
<evidence type="ECO:0000313" key="5">
    <source>
        <dbReference type="EMBL" id="EME66734.1"/>
    </source>
</evidence>
<dbReference type="InterPro" id="IPR050090">
    <property type="entry name" value="Tyrosine_recombinase_XerCD"/>
</dbReference>
<dbReference type="Pfam" id="PF00589">
    <property type="entry name" value="Phage_integrase"/>
    <property type="match status" value="1"/>
</dbReference>
<keyword evidence="6" id="KW-1185">Reference proteome</keyword>
<accession>M3A2J9</accession>
<dbReference type="InterPro" id="IPR013762">
    <property type="entry name" value="Integrase-like_cat_sf"/>
</dbReference>
<dbReference type="PROSITE" id="PS51898">
    <property type="entry name" value="TYR_RECOMBINASE"/>
    <property type="match status" value="1"/>
</dbReference>
<keyword evidence="2" id="KW-0238">DNA-binding</keyword>
<dbReference type="Gene3D" id="1.10.443.10">
    <property type="entry name" value="Intergrase catalytic core"/>
    <property type="match status" value="1"/>
</dbReference>
<dbReference type="AlphaFoldDB" id="M3A2J9"/>
<reference evidence="5 6" key="1">
    <citation type="journal article" date="2013" name="Genome Announc.">
        <title>Draft Genome Sequence of Rhodococcus ruber Strain BKS 20-38.</title>
        <authorList>
            <person name="Bala M."/>
            <person name="Kumar S."/>
            <person name="Raghava G.P."/>
            <person name="Mayilraj S."/>
        </authorList>
    </citation>
    <scope>NUCLEOTIDE SEQUENCE [LARGE SCALE GENOMIC DNA]</scope>
    <source>
        <strain evidence="5 6">BKS 20-38</strain>
    </source>
</reference>
<name>M3A2J9_9NOCA</name>
<comment type="similarity">
    <text evidence="1">Belongs to the 'phage' integrase family.</text>
</comment>
<evidence type="ECO:0000256" key="1">
    <source>
        <dbReference type="ARBA" id="ARBA00008857"/>
    </source>
</evidence>
<dbReference type="PANTHER" id="PTHR30349">
    <property type="entry name" value="PHAGE INTEGRASE-RELATED"/>
    <property type="match status" value="1"/>
</dbReference>
<dbReference type="Proteomes" id="UP000011731">
    <property type="component" value="Unassembled WGS sequence"/>
</dbReference>
<dbReference type="GO" id="GO:0006310">
    <property type="term" value="P:DNA recombination"/>
    <property type="evidence" value="ECO:0007669"/>
    <property type="project" value="UniProtKB-KW"/>
</dbReference>
<evidence type="ECO:0000256" key="3">
    <source>
        <dbReference type="ARBA" id="ARBA00023172"/>
    </source>
</evidence>
<dbReference type="GO" id="GO:0015074">
    <property type="term" value="P:DNA integration"/>
    <property type="evidence" value="ECO:0007669"/>
    <property type="project" value="InterPro"/>
</dbReference>
<dbReference type="PANTHER" id="PTHR30349:SF41">
    <property type="entry name" value="INTEGRASE_RECOMBINASE PROTEIN MJ0367-RELATED"/>
    <property type="match status" value="1"/>
</dbReference>
<dbReference type="GO" id="GO:0003677">
    <property type="term" value="F:DNA binding"/>
    <property type="evidence" value="ECO:0007669"/>
    <property type="project" value="UniProtKB-KW"/>
</dbReference>
<keyword evidence="3" id="KW-0233">DNA recombination</keyword>
<gene>
    <name evidence="5" type="ORF">G352_03581</name>
</gene>
<dbReference type="InterPro" id="IPR011010">
    <property type="entry name" value="DNA_brk_join_enz"/>
</dbReference>
<dbReference type="SUPFAM" id="SSF56349">
    <property type="entry name" value="DNA breaking-rejoining enzymes"/>
    <property type="match status" value="1"/>
</dbReference>
<protein>
    <submittedName>
        <fullName evidence="5">Site-specific recombinase XerD</fullName>
    </submittedName>
</protein>
<evidence type="ECO:0000259" key="4">
    <source>
        <dbReference type="PROSITE" id="PS51898"/>
    </source>
</evidence>
<evidence type="ECO:0000313" key="6">
    <source>
        <dbReference type="Proteomes" id="UP000011731"/>
    </source>
</evidence>
<dbReference type="PATRIC" id="fig|1278076.4.peg.741"/>
<organism evidence="5 6">
    <name type="scientific">Rhodococcus ruber BKS 20-38</name>
    <dbReference type="NCBI Taxonomy" id="1278076"/>
    <lineage>
        <taxon>Bacteria</taxon>
        <taxon>Bacillati</taxon>
        <taxon>Actinomycetota</taxon>
        <taxon>Actinomycetes</taxon>
        <taxon>Mycobacteriales</taxon>
        <taxon>Nocardiaceae</taxon>
        <taxon>Rhodococcus</taxon>
    </lineage>
</organism>
<comment type="caution">
    <text evidence="5">The sequence shown here is derived from an EMBL/GenBank/DDBJ whole genome shotgun (WGS) entry which is preliminary data.</text>
</comment>
<sequence length="363" mass="41375">MPLILADHVLHLDPETAVFESMLSGWQDQQRARFLRTATIEQRVSVIRRFCAFTGLYPWQWTSAESEAWFADLVSGLQPRSFATVRGYQIALRLFCGYVTDSRYGWEKVCADRFGTVPVQVLHEWNTVSHIGVFEGRPGRRALTYDEVQVLFDTADGEVERIRNLRRKGALPALRNAALLKTVYAFGLRRSEAVGLDLADLRVNPNARDYGRIGGVYVRWAKSARGNPPKRRTVLTVPEMDWVVESLDHYLDRVRPLFGAAAHPAVWLTERCGRISVRAANEAFSDVRDAAGLPQELDLHSLRHSYITHLIEFGYPERFVRDQVGHSYASTTALYTHVSDEYRNRLVRRALTNRDLGLWEGAT</sequence>
<evidence type="ECO:0000256" key="2">
    <source>
        <dbReference type="ARBA" id="ARBA00023125"/>
    </source>
</evidence>
<feature type="domain" description="Tyr recombinase" evidence="4">
    <location>
        <begin position="138"/>
        <end position="349"/>
    </location>
</feature>